<feature type="domain" description="MaoC-like" evidence="1">
    <location>
        <begin position="25"/>
        <end position="125"/>
    </location>
</feature>
<dbReference type="InterPro" id="IPR029069">
    <property type="entry name" value="HotDog_dom_sf"/>
</dbReference>
<comment type="caution">
    <text evidence="2">The sequence shown here is derived from an EMBL/GenBank/DDBJ whole genome shotgun (WGS) entry which is preliminary data.</text>
</comment>
<dbReference type="InterPro" id="IPR002539">
    <property type="entry name" value="MaoC-like_dom"/>
</dbReference>
<dbReference type="AlphaFoldDB" id="A0A3A4P8J8"/>
<accession>A0A3A4P8J8</accession>
<proteinExistence type="predicted"/>
<dbReference type="Gene3D" id="3.10.129.10">
    <property type="entry name" value="Hotdog Thioesterase"/>
    <property type="match status" value="1"/>
</dbReference>
<dbReference type="SUPFAM" id="SSF54637">
    <property type="entry name" value="Thioesterase/thiol ester dehydrase-isomerase"/>
    <property type="match status" value="1"/>
</dbReference>
<dbReference type="Pfam" id="PF01575">
    <property type="entry name" value="MaoC_dehydratas"/>
    <property type="match status" value="1"/>
</dbReference>
<protein>
    <submittedName>
        <fullName evidence="2">MaoC family dehydratase</fullName>
    </submittedName>
</protein>
<evidence type="ECO:0000259" key="1">
    <source>
        <dbReference type="Pfam" id="PF01575"/>
    </source>
</evidence>
<sequence>MEEPMKTLTFDSVQVGEELPPFIQSVTQETFWKFAVASLDYNPVHCDPEWVSTAQPFGIPQTVGHGMMTMTFMLSVVSNWAYPAGLHIRRMTSKFIWPVLAGWTVKCTGTVSEKHLISPGKNYVIVDLKAENQDGRELAVCRTEVVFPED</sequence>
<dbReference type="EMBL" id="QZKU01000038">
    <property type="protein sequence ID" value="RJP24261.1"/>
    <property type="molecule type" value="Genomic_DNA"/>
</dbReference>
<organism evidence="2 3">
    <name type="scientific">Abyssobacteria bacterium (strain SURF_5)</name>
    <dbReference type="NCBI Taxonomy" id="2093360"/>
    <lineage>
        <taxon>Bacteria</taxon>
        <taxon>Pseudomonadati</taxon>
        <taxon>Candidatus Hydrogenedentota</taxon>
        <taxon>Candidatus Abyssobacteria</taxon>
    </lineage>
</organism>
<evidence type="ECO:0000313" key="3">
    <source>
        <dbReference type="Proteomes" id="UP000265882"/>
    </source>
</evidence>
<reference evidence="2 3" key="1">
    <citation type="journal article" date="2017" name="ISME J.">
        <title>Energy and carbon metabolisms in a deep terrestrial subsurface fluid microbial community.</title>
        <authorList>
            <person name="Momper L."/>
            <person name="Jungbluth S.P."/>
            <person name="Lee M.D."/>
            <person name="Amend J.P."/>
        </authorList>
    </citation>
    <scope>NUCLEOTIDE SEQUENCE [LARGE SCALE GENOMIC DNA]</scope>
    <source>
        <strain evidence="2">SURF_5</strain>
    </source>
</reference>
<dbReference type="Proteomes" id="UP000265882">
    <property type="component" value="Unassembled WGS sequence"/>
</dbReference>
<gene>
    <name evidence="2" type="ORF">C4520_04465</name>
</gene>
<name>A0A3A4P8J8_ABYX5</name>
<evidence type="ECO:0000313" key="2">
    <source>
        <dbReference type="EMBL" id="RJP24261.1"/>
    </source>
</evidence>